<comment type="caution">
    <text evidence="1">The sequence shown here is derived from an EMBL/GenBank/DDBJ whole genome shotgun (WGS) entry which is preliminary data.</text>
</comment>
<keyword evidence="2" id="KW-1185">Reference proteome</keyword>
<dbReference type="OrthoDB" id="1115578at2"/>
<name>A0A023BRB6_9FLAO</name>
<dbReference type="AlphaFoldDB" id="A0A023BRB6"/>
<dbReference type="EMBL" id="AQRA01000008">
    <property type="protein sequence ID" value="EZH72358.1"/>
    <property type="molecule type" value="Genomic_DNA"/>
</dbReference>
<dbReference type="eggNOG" id="ENOG5030U7G">
    <property type="taxonomic scope" value="Bacteria"/>
</dbReference>
<accession>A0A023BRB6</accession>
<evidence type="ECO:0000313" key="1">
    <source>
        <dbReference type="EMBL" id="EZH72358.1"/>
    </source>
</evidence>
<evidence type="ECO:0000313" key="2">
    <source>
        <dbReference type="Proteomes" id="UP000023541"/>
    </source>
</evidence>
<sequence>MSKENYDTKLAVLEALPQEAVKSPTIPVDVFMQEAENLFVWAEEDKETLLAKGLDWQMYGEDLPTRTGACRYAQAVWMKERYSQEEAAKAWREESPKAYEFRNDLLADLRFAFRKRLDLLARVRAIPDGEGDADMIQDLMDISVLGKANIAELEKAKYDLSNFDVAAQKSDALAELLAKANGATLDNSKAKEIRDRAYTHLKEAIDELRETGKYAFRKDPERYKGYISQYKRR</sequence>
<reference evidence="1 2" key="1">
    <citation type="submission" date="2014-04" db="EMBL/GenBank/DDBJ databases">
        <title>Aquimarina sp. 22II-S11-z7 Genome Sequencing.</title>
        <authorList>
            <person name="Lai Q."/>
        </authorList>
    </citation>
    <scope>NUCLEOTIDE SEQUENCE [LARGE SCALE GENOMIC DNA]</scope>
    <source>
        <strain evidence="1 2">22II-S11-z7</strain>
    </source>
</reference>
<organism evidence="1 2">
    <name type="scientific">Aquimarina atlantica</name>
    <dbReference type="NCBI Taxonomy" id="1317122"/>
    <lineage>
        <taxon>Bacteria</taxon>
        <taxon>Pseudomonadati</taxon>
        <taxon>Bacteroidota</taxon>
        <taxon>Flavobacteriia</taxon>
        <taxon>Flavobacteriales</taxon>
        <taxon>Flavobacteriaceae</taxon>
        <taxon>Aquimarina</taxon>
    </lineage>
</organism>
<gene>
    <name evidence="1" type="ORF">ATO12_23180</name>
</gene>
<dbReference type="RefSeq" id="WP_034245211.1">
    <property type="nucleotide sequence ID" value="NZ_AQRA01000008.1"/>
</dbReference>
<proteinExistence type="predicted"/>
<protein>
    <submittedName>
        <fullName evidence="1">Uncharacterized protein</fullName>
    </submittedName>
</protein>
<dbReference type="Proteomes" id="UP000023541">
    <property type="component" value="Unassembled WGS sequence"/>
</dbReference>